<sequence>MSNPKAYNRLEIPINKAKNLPKQPGLISIKPNLDCPITAIVTKTIPAIKNVLFGVKSVIFLLRCLNNFIVAIINSNFCPGYIEKHQNFAIQHRFTPASGGFGYCSIGVGSDRML</sequence>
<dbReference type="EMBL" id="JAIVFQ010000005">
    <property type="protein sequence ID" value="MCC5598747.1"/>
    <property type="molecule type" value="Genomic_DNA"/>
</dbReference>
<organism evidence="1 2">
    <name type="scientific">Nostoc favosum CHAB5714</name>
    <dbReference type="NCBI Taxonomy" id="2780399"/>
    <lineage>
        <taxon>Bacteria</taxon>
        <taxon>Bacillati</taxon>
        <taxon>Cyanobacteriota</taxon>
        <taxon>Cyanophyceae</taxon>
        <taxon>Nostocales</taxon>
        <taxon>Nostocaceae</taxon>
        <taxon>Nostoc</taxon>
        <taxon>Nostoc favosum</taxon>
    </lineage>
</organism>
<evidence type="ECO:0000313" key="2">
    <source>
        <dbReference type="Proteomes" id="UP001199525"/>
    </source>
</evidence>
<keyword evidence="2" id="KW-1185">Reference proteome</keyword>
<gene>
    <name evidence="1" type="ORF">LC586_05825</name>
</gene>
<name>A0ABS8I5B1_9NOSO</name>
<accession>A0ABS8I5B1</accession>
<proteinExistence type="predicted"/>
<dbReference type="Proteomes" id="UP001199525">
    <property type="component" value="Unassembled WGS sequence"/>
</dbReference>
<dbReference type="RefSeq" id="WP_229483611.1">
    <property type="nucleotide sequence ID" value="NZ_JAIVFQ010000005.1"/>
</dbReference>
<protein>
    <submittedName>
        <fullName evidence="1">Uncharacterized protein</fullName>
    </submittedName>
</protein>
<evidence type="ECO:0000313" key="1">
    <source>
        <dbReference type="EMBL" id="MCC5598747.1"/>
    </source>
</evidence>
<reference evidence="1 2" key="1">
    <citation type="journal article" date="2021" name="Microorganisms">
        <title>Genome Evolution of Filamentous Cyanobacterium Nostoc Species: From Facultative Symbiosis to Free Living.</title>
        <authorList>
            <person name="Huo D."/>
            <person name="Li H."/>
            <person name="Cai F."/>
            <person name="Guo X."/>
            <person name="Qiao Z."/>
            <person name="Wang W."/>
            <person name="Yu G."/>
            <person name="Li R."/>
        </authorList>
    </citation>
    <scope>NUCLEOTIDE SEQUENCE [LARGE SCALE GENOMIC DNA]</scope>
    <source>
        <strain evidence="1 2">CHAB 5714</strain>
    </source>
</reference>
<comment type="caution">
    <text evidence="1">The sequence shown here is derived from an EMBL/GenBank/DDBJ whole genome shotgun (WGS) entry which is preliminary data.</text>
</comment>